<dbReference type="PANTHER" id="PTHR30469">
    <property type="entry name" value="MULTIDRUG RESISTANCE PROTEIN MDTA"/>
    <property type="match status" value="1"/>
</dbReference>
<comment type="subcellular location">
    <subcellularLocation>
        <location evidence="1">Cell envelope</location>
    </subcellularLocation>
</comment>
<dbReference type="Pfam" id="PF25967">
    <property type="entry name" value="RND-MFP_C"/>
    <property type="match status" value="1"/>
</dbReference>
<proteinExistence type="inferred from homology"/>
<dbReference type="KEGG" id="ttp:E6P07_05345"/>
<dbReference type="SUPFAM" id="SSF111369">
    <property type="entry name" value="HlyD-like secretion proteins"/>
    <property type="match status" value="1"/>
</dbReference>
<dbReference type="InterPro" id="IPR058625">
    <property type="entry name" value="MdtA-like_BSH"/>
</dbReference>
<dbReference type="Gene3D" id="2.40.50.100">
    <property type="match status" value="1"/>
</dbReference>
<dbReference type="Gene3D" id="1.10.287.470">
    <property type="entry name" value="Helix hairpin bin"/>
    <property type="match status" value="1"/>
</dbReference>
<dbReference type="InterPro" id="IPR058627">
    <property type="entry name" value="MdtA-like_C"/>
</dbReference>
<dbReference type="Pfam" id="PF25917">
    <property type="entry name" value="BSH_RND"/>
    <property type="match status" value="1"/>
</dbReference>
<evidence type="ECO:0000313" key="7">
    <source>
        <dbReference type="EMBL" id="QGU32460.1"/>
    </source>
</evidence>
<dbReference type="GO" id="GO:1990281">
    <property type="term" value="C:efflux pump complex"/>
    <property type="evidence" value="ECO:0007669"/>
    <property type="project" value="TreeGrafter"/>
</dbReference>
<dbReference type="PANTHER" id="PTHR30469:SF15">
    <property type="entry name" value="HLYD FAMILY OF SECRETION PROTEINS"/>
    <property type="match status" value="1"/>
</dbReference>
<evidence type="ECO:0000259" key="5">
    <source>
        <dbReference type="Pfam" id="PF25917"/>
    </source>
</evidence>
<organism evidence="7 8">
    <name type="scientific">Thermochromatium tepidum ATCC 43061</name>
    <dbReference type="NCBI Taxonomy" id="316276"/>
    <lineage>
        <taxon>Bacteria</taxon>
        <taxon>Pseudomonadati</taxon>
        <taxon>Pseudomonadota</taxon>
        <taxon>Gammaproteobacteria</taxon>
        <taxon>Chromatiales</taxon>
        <taxon>Chromatiaceae</taxon>
        <taxon>Thermochromatium</taxon>
    </lineage>
</organism>
<dbReference type="AlphaFoldDB" id="A0A6I6EE69"/>
<dbReference type="GO" id="GO:0015562">
    <property type="term" value="F:efflux transmembrane transporter activity"/>
    <property type="evidence" value="ECO:0007669"/>
    <property type="project" value="TreeGrafter"/>
</dbReference>
<reference evidence="7 8" key="1">
    <citation type="submission" date="2019-12" db="EMBL/GenBank/DDBJ databases">
        <title>The complete genome of the thermophilic, anoxygenic phototrophic gammaproteobacterium Thermochromatium tepidum.</title>
        <authorList>
            <person name="Sattley W.M."/>
            <person name="Swingley W.D."/>
            <person name="Burchell B.M."/>
            <person name="Gurbani S.A."/>
            <person name="Kujawa C.M."/>
            <person name="Nuccio D.A."/>
            <person name="Schladweiler J."/>
            <person name="Shaffer K.N."/>
            <person name="Stokes L.M."/>
            <person name="Touchman J.W."/>
            <person name="Blankenship R.E."/>
            <person name="Madigan M.T."/>
        </authorList>
    </citation>
    <scope>NUCLEOTIDE SEQUENCE [LARGE SCALE GENOMIC DNA]</scope>
    <source>
        <strain evidence="7 8">ATCC 43061</strain>
    </source>
</reference>
<sequence length="383" mass="41360">MHRPDNTHPRRPDWFKHLGLGLMLIFGLAQQSGWTQAANDAPPKTTKPALTVTVTHPEVRIWPRTLAATGNIAAWREVVVGAEIGGERLVEVPVEIGDRVERGQLLVRIDSDSARVALEQARAALAEAEAQLAEARADAERARRSQGTAALSPQQSDQYLSAEQTALARLEAARARVRAEELRLSRTEVRAPVAGIVAAISATQGALVQPGTELLRLIRDARLEWRAEVLATELARLQAGGSARIKAPDGTWVNGRIRLIAPTVDRGTLTGLVYVDLPTEMTGQSLRAGMFVRGELDLGTTPALTLPQSAVLMREGFAYVFRLQPQGTVAQTKVWIDRRLGDRVEISAGLEVTDTVVDTGVGFLADGDLVRISESGPPDGSVR</sequence>
<feature type="region of interest" description="Disordered" evidence="4">
    <location>
        <begin position="137"/>
        <end position="157"/>
    </location>
</feature>
<dbReference type="EMBL" id="CP039268">
    <property type="protein sequence ID" value="QGU32460.1"/>
    <property type="molecule type" value="Genomic_DNA"/>
</dbReference>
<name>A0A6I6EE69_THETI</name>
<dbReference type="Gene3D" id="2.40.420.20">
    <property type="match status" value="1"/>
</dbReference>
<keyword evidence="3" id="KW-0813">Transport</keyword>
<dbReference type="NCBIfam" id="TIGR01730">
    <property type="entry name" value="RND_mfp"/>
    <property type="match status" value="1"/>
</dbReference>
<feature type="domain" description="Multidrug resistance protein MdtA-like C-terminal permuted SH3" evidence="6">
    <location>
        <begin position="303"/>
        <end position="357"/>
    </location>
</feature>
<protein>
    <submittedName>
        <fullName evidence="7">Efflux RND transporter periplasmic adaptor subunit</fullName>
    </submittedName>
</protein>
<evidence type="ECO:0000259" key="6">
    <source>
        <dbReference type="Pfam" id="PF25967"/>
    </source>
</evidence>
<evidence type="ECO:0000256" key="4">
    <source>
        <dbReference type="SAM" id="MobiDB-lite"/>
    </source>
</evidence>
<evidence type="ECO:0000256" key="1">
    <source>
        <dbReference type="ARBA" id="ARBA00004196"/>
    </source>
</evidence>
<gene>
    <name evidence="7" type="ORF">E6P07_05345</name>
</gene>
<evidence type="ECO:0000256" key="3">
    <source>
        <dbReference type="ARBA" id="ARBA00022448"/>
    </source>
</evidence>
<evidence type="ECO:0000256" key="2">
    <source>
        <dbReference type="ARBA" id="ARBA00009477"/>
    </source>
</evidence>
<dbReference type="Gene3D" id="2.40.30.170">
    <property type="match status" value="1"/>
</dbReference>
<evidence type="ECO:0000313" key="8">
    <source>
        <dbReference type="Proteomes" id="UP000426424"/>
    </source>
</evidence>
<dbReference type="InterPro" id="IPR006143">
    <property type="entry name" value="RND_pump_MFP"/>
</dbReference>
<feature type="domain" description="Multidrug resistance protein MdtA-like barrel-sandwich hybrid" evidence="5">
    <location>
        <begin position="77"/>
        <end position="213"/>
    </location>
</feature>
<comment type="similarity">
    <text evidence="2">Belongs to the membrane fusion protein (MFP) (TC 8.A.1) family.</text>
</comment>
<accession>A0A6I6EE69</accession>
<dbReference type="Proteomes" id="UP000426424">
    <property type="component" value="Chromosome"/>
</dbReference>
<dbReference type="RefSeq" id="WP_153974658.1">
    <property type="nucleotide sequence ID" value="NZ_CP039268.1"/>
</dbReference>
<dbReference type="OrthoDB" id="7265739at2"/>
<feature type="compositionally biased region" description="Polar residues" evidence="4">
    <location>
        <begin position="145"/>
        <end position="157"/>
    </location>
</feature>
<keyword evidence="8" id="KW-1185">Reference proteome</keyword>